<dbReference type="InterPro" id="IPR014756">
    <property type="entry name" value="Ig_E-set"/>
</dbReference>
<dbReference type="InterPro" id="IPR002909">
    <property type="entry name" value="IPT_dom"/>
</dbReference>
<reference evidence="2 3" key="1">
    <citation type="submission" date="2022-10" db="EMBL/GenBank/DDBJ databases">
        <title>Janthinobacterium sp. hw3 Genome sequencing.</title>
        <authorList>
            <person name="Park S."/>
        </authorList>
    </citation>
    <scope>NUCLEOTIDE SEQUENCE [LARGE SCALE GENOMIC DNA]</scope>
    <source>
        <strain evidence="3">hw3</strain>
    </source>
</reference>
<keyword evidence="3" id="KW-1185">Reference proteome</keyword>
<evidence type="ECO:0000313" key="3">
    <source>
        <dbReference type="Proteomes" id="UP001221208"/>
    </source>
</evidence>
<protein>
    <submittedName>
        <fullName evidence="2">IPT/TIG domain-containing protein</fullName>
    </submittedName>
</protein>
<accession>A0ABT5K9Y0</accession>
<comment type="caution">
    <text evidence="2">The sequence shown here is derived from an EMBL/GenBank/DDBJ whole genome shotgun (WGS) entry which is preliminary data.</text>
</comment>
<dbReference type="EMBL" id="JAQQXR010000015">
    <property type="protein sequence ID" value="MDC8760632.1"/>
    <property type="molecule type" value="Genomic_DNA"/>
</dbReference>
<sequence>MKNSIALVCVLFGLAGCGGGGGGGDEHKTTGAVLQLSISGFAPAAGIPGSTVTVTGTGLKTVTEVRFSNGTLAQLDPAHTDTSATFLVPADAASGPLSFTGTNNRVVTTAVYTVGKPMTIASVTSKEEGGKLSVLVLGKDLGAVTTAKVGAASATIDSQSDTKLQLTVPAGSSGGVVLASAYEPAVAAGAVVSAQNFTVGAIDLAQVYNAAAMSLTPGKPVLVRAPVLAAAPGLASPDVKLVAYAGDGSYLGSLKMQGPANIPVANTAEDINTTFNAVLPAAWVKPKLQVFVTAGAGGLYQKAEPLFSVTGKIRIVLVPMITAGQITVAPDVKMVKDALVRTYPYAAKDITVEVRKFAFPVLTGSSSDYSWWETTLDAVEALRLQEDPSAYYYALSPTAARSSNGGPGFVVGLGYIGKTGRGNLNLTAMGIATNLNFAESYDPFNTQWPAWLTTLVHEVGHNHSLSHVPCGNVAGAVVDYPYTDGNLGPQPLYNQGENEAIGQLSAPSYVENNVAVPMKDVMSYCKGAWFSDYSYKRAQQFAESRNTSVATLRAASVAPAADGYLTISGQITANGVRLRPALATATRLTPEVTGNYHEHTLRVHTVAGETFDLPFDAAAIGDGQEGSRHFRVSLANPGEIASVEVLAGGRSVPQLAQRSVAANVASAAATASSTGVDWKLKNGKLELQWNASAEPYASVLYIAPNGVKTVLASALTGGAASLDVRALPAGGKFDVSLATNLKARLVSFPNK</sequence>
<dbReference type="PROSITE" id="PS51257">
    <property type="entry name" value="PROKAR_LIPOPROTEIN"/>
    <property type="match status" value="1"/>
</dbReference>
<dbReference type="Proteomes" id="UP001221208">
    <property type="component" value="Unassembled WGS sequence"/>
</dbReference>
<organism evidence="2 3">
    <name type="scientific">Janthinobacterium fluminis</name>
    <dbReference type="NCBI Taxonomy" id="2987524"/>
    <lineage>
        <taxon>Bacteria</taxon>
        <taxon>Pseudomonadati</taxon>
        <taxon>Pseudomonadota</taxon>
        <taxon>Betaproteobacteria</taxon>
        <taxon>Burkholderiales</taxon>
        <taxon>Oxalobacteraceae</taxon>
        <taxon>Janthinobacterium</taxon>
    </lineage>
</organism>
<dbReference type="InterPro" id="IPR013783">
    <property type="entry name" value="Ig-like_fold"/>
</dbReference>
<evidence type="ECO:0000313" key="2">
    <source>
        <dbReference type="EMBL" id="MDC8760632.1"/>
    </source>
</evidence>
<proteinExistence type="predicted"/>
<gene>
    <name evidence="2" type="ORF">OIK44_23885</name>
</gene>
<dbReference type="RefSeq" id="WP_273674533.1">
    <property type="nucleotide sequence ID" value="NZ_JAQQXR010000015.1"/>
</dbReference>
<dbReference type="Gene3D" id="2.60.40.10">
    <property type="entry name" value="Immunoglobulins"/>
    <property type="match status" value="1"/>
</dbReference>
<evidence type="ECO:0000259" key="1">
    <source>
        <dbReference type="Pfam" id="PF01833"/>
    </source>
</evidence>
<dbReference type="SUPFAM" id="SSF81296">
    <property type="entry name" value="E set domains"/>
    <property type="match status" value="1"/>
</dbReference>
<dbReference type="SUPFAM" id="SSF55486">
    <property type="entry name" value="Metalloproteases ('zincins'), catalytic domain"/>
    <property type="match status" value="1"/>
</dbReference>
<feature type="domain" description="IPT/TIG" evidence="1">
    <location>
        <begin position="37"/>
        <end position="105"/>
    </location>
</feature>
<name>A0ABT5K9Y0_9BURK</name>
<dbReference type="Pfam" id="PF01833">
    <property type="entry name" value="TIG"/>
    <property type="match status" value="1"/>
</dbReference>